<dbReference type="Proteomes" id="UP001257914">
    <property type="component" value="Unassembled WGS sequence"/>
</dbReference>
<evidence type="ECO:0000313" key="3">
    <source>
        <dbReference type="Proteomes" id="UP001257914"/>
    </source>
</evidence>
<comment type="caution">
    <text evidence="2">The sequence shown here is derived from an EMBL/GenBank/DDBJ whole genome shotgun (WGS) entry which is preliminary data.</text>
</comment>
<organism evidence="2 3">
    <name type="scientific">Psychrosphaera aquimarina</name>
    <dbReference type="NCBI Taxonomy" id="2044854"/>
    <lineage>
        <taxon>Bacteria</taxon>
        <taxon>Pseudomonadati</taxon>
        <taxon>Pseudomonadota</taxon>
        <taxon>Gammaproteobacteria</taxon>
        <taxon>Alteromonadales</taxon>
        <taxon>Pseudoalteromonadaceae</taxon>
        <taxon>Psychrosphaera</taxon>
    </lineage>
</organism>
<proteinExistence type="predicted"/>
<dbReference type="RefSeq" id="WP_315947711.1">
    <property type="nucleotide sequence ID" value="NZ_JAWCUA010000010.1"/>
</dbReference>
<keyword evidence="1" id="KW-0472">Membrane</keyword>
<evidence type="ECO:0000313" key="2">
    <source>
        <dbReference type="EMBL" id="MDU0114110.1"/>
    </source>
</evidence>
<keyword evidence="3" id="KW-1185">Reference proteome</keyword>
<dbReference type="PROSITE" id="PS51257">
    <property type="entry name" value="PROKAR_LIPOPROTEIN"/>
    <property type="match status" value="1"/>
</dbReference>
<dbReference type="EMBL" id="JAWCUA010000010">
    <property type="protein sequence ID" value="MDU0114110.1"/>
    <property type="molecule type" value="Genomic_DNA"/>
</dbReference>
<evidence type="ECO:0000256" key="1">
    <source>
        <dbReference type="SAM" id="Phobius"/>
    </source>
</evidence>
<accession>A0ABU3R3T7</accession>
<sequence>MHHSRYPLSKLISNNSTIAFGCMGLGEVGIMIRSMPNKLNMPIKPWMPL</sequence>
<gene>
    <name evidence="2" type="ORF">RT723_14135</name>
</gene>
<keyword evidence="1" id="KW-1133">Transmembrane helix</keyword>
<protein>
    <submittedName>
        <fullName evidence="2">Uncharacterized protein</fullName>
    </submittedName>
</protein>
<name>A0ABU3R3T7_9GAMM</name>
<reference evidence="2 3" key="1">
    <citation type="submission" date="2023-10" db="EMBL/GenBank/DDBJ databases">
        <title>Psychrosphaera aquimaarina strain SW33 isolated from seawater.</title>
        <authorList>
            <person name="Bayburt H."/>
            <person name="Kim J.M."/>
            <person name="Choi B.J."/>
            <person name="Jeon C.O."/>
        </authorList>
    </citation>
    <scope>NUCLEOTIDE SEQUENCE [LARGE SCALE GENOMIC DNA]</scope>
    <source>
        <strain evidence="2 3">KCTC 52743</strain>
    </source>
</reference>
<keyword evidence="1" id="KW-0812">Transmembrane</keyword>
<feature type="transmembrane region" description="Helical" evidence="1">
    <location>
        <begin position="12"/>
        <end position="32"/>
    </location>
</feature>